<dbReference type="OrthoDB" id="9767863at2"/>
<dbReference type="GO" id="GO:0000271">
    <property type="term" value="P:polysaccharide biosynthetic process"/>
    <property type="evidence" value="ECO:0007669"/>
    <property type="project" value="TreeGrafter"/>
</dbReference>
<keyword evidence="1" id="KW-0812">Transmembrane</keyword>
<dbReference type="SUPFAM" id="SSF52266">
    <property type="entry name" value="SGNH hydrolase"/>
    <property type="match status" value="1"/>
</dbReference>
<evidence type="ECO:0000313" key="4">
    <source>
        <dbReference type="Proteomes" id="UP000254232"/>
    </source>
</evidence>
<dbReference type="Proteomes" id="UP000254232">
    <property type="component" value="Unassembled WGS sequence"/>
</dbReference>
<dbReference type="GO" id="GO:0016020">
    <property type="term" value="C:membrane"/>
    <property type="evidence" value="ECO:0007669"/>
    <property type="project" value="TreeGrafter"/>
</dbReference>
<dbReference type="AlphaFoldDB" id="A0A377H399"/>
<name>A0A377H399_9PAST</name>
<dbReference type="EC" id="2.3.1.-" evidence="3"/>
<evidence type="ECO:0000313" key="3">
    <source>
        <dbReference type="EMBL" id="STO36994.1"/>
    </source>
</evidence>
<feature type="transmembrane region" description="Helical" evidence="1">
    <location>
        <begin position="78"/>
        <end position="96"/>
    </location>
</feature>
<feature type="transmembrane region" description="Helical" evidence="1">
    <location>
        <begin position="15"/>
        <end position="35"/>
    </location>
</feature>
<reference evidence="3 4" key="1">
    <citation type="submission" date="2018-06" db="EMBL/GenBank/DDBJ databases">
        <authorList>
            <consortium name="Pathogen Informatics"/>
            <person name="Doyle S."/>
        </authorList>
    </citation>
    <scope>NUCLEOTIDE SEQUENCE [LARGE SCALE GENOMIC DNA]</scope>
    <source>
        <strain evidence="3 4">NCTC11413</strain>
    </source>
</reference>
<dbReference type="InterPro" id="IPR043968">
    <property type="entry name" value="SGNH"/>
</dbReference>
<dbReference type="Pfam" id="PF19040">
    <property type="entry name" value="SGNH"/>
    <property type="match status" value="1"/>
</dbReference>
<dbReference type="PANTHER" id="PTHR23028:SF53">
    <property type="entry name" value="ACYL_TRANSF_3 DOMAIN-CONTAINING PROTEIN"/>
    <property type="match status" value="1"/>
</dbReference>
<gene>
    <name evidence="3" type="primary">oatA_2</name>
    <name evidence="3" type="ORF">NCTC11413_00076</name>
</gene>
<feature type="transmembrane region" description="Helical" evidence="1">
    <location>
        <begin position="42"/>
        <end position="63"/>
    </location>
</feature>
<keyword evidence="1" id="KW-1133">Transmembrane helix</keyword>
<evidence type="ECO:0000256" key="1">
    <source>
        <dbReference type="SAM" id="Phobius"/>
    </source>
</evidence>
<dbReference type="InterPro" id="IPR050879">
    <property type="entry name" value="Acyltransferase_3"/>
</dbReference>
<sequence>MKKLLGLFPMVKIGLLSYSLYLWHWVVITFFHYVLGDVSRDLIFVTSQCILIFLFSWLGYRFIEKPIRYTKCSFKKSFILIYLIPSLLIVGINFLARKHIRKIDTEYKEVSEMVMENTLSSKVLMIGDSHSDHLSAFLNYVGAKEGWKADIINFNGTNCKFPIDESGNIIQRKECIDNLDKINKYPVIFVSFFYDLYSGDNPVPRNNPVSFRVTNFYLKFRNLIKFLAKDKQVYVFSNIPAITYSPLKVLHLKPLGLDKYLPPIKQMGDIHRSNLKIMAAIENIPNVYWVDIVPYMPKEYYINNKPIYRDQDHLTASGAYYIGYEFQKHNILLPNKLIEEIYKDE</sequence>
<keyword evidence="3" id="KW-0012">Acyltransferase</keyword>
<proteinExistence type="predicted"/>
<organism evidence="3 4">
    <name type="scientific">Gallibacterium anatis</name>
    <dbReference type="NCBI Taxonomy" id="750"/>
    <lineage>
        <taxon>Bacteria</taxon>
        <taxon>Pseudomonadati</taxon>
        <taxon>Pseudomonadota</taxon>
        <taxon>Gammaproteobacteria</taxon>
        <taxon>Pasteurellales</taxon>
        <taxon>Pasteurellaceae</taxon>
        <taxon>Gallibacterium</taxon>
    </lineage>
</organism>
<feature type="domain" description="SGNH" evidence="2">
    <location>
        <begin position="121"/>
        <end position="327"/>
    </location>
</feature>
<keyword evidence="1" id="KW-0472">Membrane</keyword>
<dbReference type="EMBL" id="UGGZ01000001">
    <property type="protein sequence ID" value="STO36994.1"/>
    <property type="molecule type" value="Genomic_DNA"/>
</dbReference>
<accession>A0A377H399</accession>
<protein>
    <submittedName>
        <fullName evidence="3">O-acetyltransferase OatA</fullName>
        <ecNumber evidence="3">2.3.1.-</ecNumber>
    </submittedName>
</protein>
<evidence type="ECO:0000259" key="2">
    <source>
        <dbReference type="Pfam" id="PF19040"/>
    </source>
</evidence>
<dbReference type="GO" id="GO:0016746">
    <property type="term" value="F:acyltransferase activity"/>
    <property type="evidence" value="ECO:0007669"/>
    <property type="project" value="UniProtKB-KW"/>
</dbReference>
<keyword evidence="3" id="KW-0808">Transferase</keyword>
<dbReference type="PANTHER" id="PTHR23028">
    <property type="entry name" value="ACETYLTRANSFERASE"/>
    <property type="match status" value="1"/>
</dbReference>